<gene>
    <name evidence="2" type="ordered locus">Bresu_1402</name>
</gene>
<dbReference type="Pfam" id="PF13539">
    <property type="entry name" value="Peptidase_M15_4"/>
    <property type="match status" value="1"/>
</dbReference>
<dbReference type="EMBL" id="CP002102">
    <property type="protein sequence ID" value="ADL00714.1"/>
    <property type="molecule type" value="Genomic_DNA"/>
</dbReference>
<dbReference type="Gene3D" id="3.30.1380.10">
    <property type="match status" value="1"/>
</dbReference>
<dbReference type="eggNOG" id="COG3108">
    <property type="taxonomic scope" value="Bacteria"/>
</dbReference>
<dbReference type="BioCyc" id="BSUB633149:G1GM8-1392-MONOMER"/>
<name>D9QG00_BRESC</name>
<dbReference type="InterPro" id="IPR039561">
    <property type="entry name" value="Peptidase_M15C"/>
</dbReference>
<dbReference type="Proteomes" id="UP000002696">
    <property type="component" value="Chromosome"/>
</dbReference>
<accession>D9QG00</accession>
<dbReference type="KEGG" id="bsb:Bresu_1402"/>
<organism evidence="2 3">
    <name type="scientific">Brevundimonas subvibrioides (strain ATCC 15264 / DSM 4735 / LMG 14903 / NBRC 16000 / CB 81)</name>
    <name type="common">Caulobacter subvibrioides</name>
    <dbReference type="NCBI Taxonomy" id="633149"/>
    <lineage>
        <taxon>Bacteria</taxon>
        <taxon>Pseudomonadati</taxon>
        <taxon>Pseudomonadota</taxon>
        <taxon>Alphaproteobacteria</taxon>
        <taxon>Caulobacterales</taxon>
        <taxon>Caulobacteraceae</taxon>
        <taxon>Brevundimonas</taxon>
    </lineage>
</organism>
<dbReference type="InterPro" id="IPR009045">
    <property type="entry name" value="Zn_M74/Hedgehog-like"/>
</dbReference>
<dbReference type="SUPFAM" id="SSF55166">
    <property type="entry name" value="Hedgehog/DD-peptidase"/>
    <property type="match status" value="1"/>
</dbReference>
<dbReference type="STRING" id="633149.Bresu_1402"/>
<dbReference type="RefSeq" id="WP_013268817.1">
    <property type="nucleotide sequence ID" value="NC_014375.1"/>
</dbReference>
<dbReference type="AlphaFoldDB" id="D9QG00"/>
<dbReference type="OrthoDB" id="8479979at2"/>
<dbReference type="CDD" id="cd14845">
    <property type="entry name" value="L-Ala-D-Glu_peptidase_like"/>
    <property type="match status" value="1"/>
</dbReference>
<reference evidence="3" key="1">
    <citation type="journal article" date="2011" name="J. Bacteriol.">
        <title>Genome sequences of eight morphologically diverse alphaproteobacteria.</title>
        <authorList>
            <consortium name="US DOE Joint Genome Institute"/>
            <person name="Brown P.J."/>
            <person name="Kysela D.T."/>
            <person name="Buechlein A."/>
            <person name="Hemmerich C."/>
            <person name="Brun Y.V."/>
        </authorList>
    </citation>
    <scope>NUCLEOTIDE SEQUENCE [LARGE SCALE GENOMIC DNA]</scope>
    <source>
        <strain evidence="3">ATCC 15264 / DSM 4735 / LMG 14903 / NBRC 16000 / CB 81</strain>
    </source>
</reference>
<keyword evidence="3" id="KW-1185">Reference proteome</keyword>
<dbReference type="HOGENOM" id="CLU_109248_3_0_5"/>
<evidence type="ECO:0000313" key="3">
    <source>
        <dbReference type="Proteomes" id="UP000002696"/>
    </source>
</evidence>
<sequence>MAFALGAKSLAELNGVHPDLVRVVKRAIQITAQDFGVHDGLRTEAEQRAYVKAGVSQTMNSMHRPQADGFGHAVDLVPYINGKLRWEWPAIYPIAAAVWQAAKDEGVPLRWGGAWIDMRDIKGGTPAAMKAAVDAYGARQRAKGRKAFTDGPHFELA</sequence>
<evidence type="ECO:0000259" key="1">
    <source>
        <dbReference type="Pfam" id="PF13539"/>
    </source>
</evidence>
<dbReference type="InParanoid" id="D9QG00"/>
<evidence type="ECO:0000313" key="2">
    <source>
        <dbReference type="EMBL" id="ADL00714.1"/>
    </source>
</evidence>
<protein>
    <submittedName>
        <fullName evidence="2">Phage endolysin</fullName>
    </submittedName>
</protein>
<feature type="domain" description="Peptidase M15C" evidence="1">
    <location>
        <begin position="58"/>
        <end position="120"/>
    </location>
</feature>
<proteinExistence type="predicted"/>